<dbReference type="GO" id="GO:0030286">
    <property type="term" value="C:dynein complex"/>
    <property type="evidence" value="ECO:0007669"/>
    <property type="project" value="UniProtKB-KW"/>
</dbReference>
<dbReference type="InterPro" id="IPR028133">
    <property type="entry name" value="Dynamitin"/>
</dbReference>
<keyword evidence="6" id="KW-0812">Transmembrane</keyword>
<dbReference type="GO" id="GO:0005869">
    <property type="term" value="C:dynactin complex"/>
    <property type="evidence" value="ECO:0007669"/>
    <property type="project" value="InterPro"/>
</dbReference>
<dbReference type="Proteomes" id="UP000031036">
    <property type="component" value="Unassembled WGS sequence"/>
</dbReference>
<dbReference type="STRING" id="6265.A0A0B2W000"/>
<evidence type="ECO:0000256" key="4">
    <source>
        <dbReference type="ARBA" id="ARBA00023017"/>
    </source>
</evidence>
<sequence>RVKIVSTIIDGVYALHLFAFQPLIFAFSAITMSVQNEDVYETEDLPEDEQHLREEEAQENSEEVERIHIDMESALKRFKGRMINADHVDFSDSIARKRRTGYASGAYVLEVIGPDVDETETIDQKFHRLNYELVELAEAMKEQKENSKEKASTINEGDVVAMLDAVRAVHLNKTAPSAQNASGSEHETSAISTAASASTENRLLALESRLKRIEQFVGGGCDAFDEVTKKVCRAPLAEVIEDLRLRVQLLHPTHVDGLHSRVNQVLAKMKQAEEKKLEKMDSDFEEKVANLYELMAKWDNTCVGLPSAVQRIHGLQKLHEQAQQFSSRLTQLVGCRAQLVKSIEGEQMAMFDFRQQTADALTKLTTDMEKISARIEALSK</sequence>
<evidence type="ECO:0000256" key="2">
    <source>
        <dbReference type="ARBA" id="ARBA00006176"/>
    </source>
</evidence>
<keyword evidence="3" id="KW-0963">Cytoplasm</keyword>
<dbReference type="GO" id="GO:0005737">
    <property type="term" value="C:cytoplasm"/>
    <property type="evidence" value="ECO:0007669"/>
    <property type="project" value="UniProtKB-SubCell"/>
</dbReference>
<keyword evidence="8" id="KW-1185">Reference proteome</keyword>
<gene>
    <name evidence="7" type="primary">dnc-2</name>
    <name evidence="7" type="ORF">Tcan_14816</name>
</gene>
<feature type="transmembrane region" description="Helical" evidence="6">
    <location>
        <begin position="12"/>
        <end position="34"/>
    </location>
</feature>
<dbReference type="EMBL" id="JPKZ01000505">
    <property type="protein sequence ID" value="KHN86937.1"/>
    <property type="molecule type" value="Genomic_DNA"/>
</dbReference>
<keyword evidence="6" id="KW-0472">Membrane</keyword>
<name>A0A0B2W000_TOXCA</name>
<dbReference type="OMA" id="YKFGDWE"/>
<evidence type="ECO:0000256" key="3">
    <source>
        <dbReference type="ARBA" id="ARBA00022490"/>
    </source>
</evidence>
<dbReference type="PANTHER" id="PTHR15346">
    <property type="entry name" value="DYNACTIN SUBUNIT"/>
    <property type="match status" value="1"/>
</dbReference>
<feature type="region of interest" description="Disordered" evidence="5">
    <location>
        <begin position="40"/>
        <end position="63"/>
    </location>
</feature>
<dbReference type="OrthoDB" id="4977at2759"/>
<evidence type="ECO:0000256" key="5">
    <source>
        <dbReference type="SAM" id="MobiDB-lite"/>
    </source>
</evidence>
<dbReference type="GO" id="GO:0007017">
    <property type="term" value="P:microtubule-based process"/>
    <property type="evidence" value="ECO:0007669"/>
    <property type="project" value="InterPro"/>
</dbReference>
<organism evidence="7 8">
    <name type="scientific">Toxocara canis</name>
    <name type="common">Canine roundworm</name>
    <dbReference type="NCBI Taxonomy" id="6265"/>
    <lineage>
        <taxon>Eukaryota</taxon>
        <taxon>Metazoa</taxon>
        <taxon>Ecdysozoa</taxon>
        <taxon>Nematoda</taxon>
        <taxon>Chromadorea</taxon>
        <taxon>Rhabditida</taxon>
        <taxon>Spirurina</taxon>
        <taxon>Ascaridomorpha</taxon>
        <taxon>Ascaridoidea</taxon>
        <taxon>Toxocaridae</taxon>
        <taxon>Toxocara</taxon>
    </lineage>
</organism>
<protein>
    <submittedName>
        <fullName evidence="7">Putative dynactin subunit 2</fullName>
    </submittedName>
</protein>
<evidence type="ECO:0000313" key="7">
    <source>
        <dbReference type="EMBL" id="KHN86937.1"/>
    </source>
</evidence>
<evidence type="ECO:0000256" key="6">
    <source>
        <dbReference type="SAM" id="Phobius"/>
    </source>
</evidence>
<comment type="subcellular location">
    <subcellularLocation>
        <location evidence="1">Cytoplasm</location>
    </subcellularLocation>
</comment>
<comment type="similarity">
    <text evidence="2">Belongs to the dynactin subunit 2 family.</text>
</comment>
<evidence type="ECO:0000313" key="8">
    <source>
        <dbReference type="Proteomes" id="UP000031036"/>
    </source>
</evidence>
<comment type="caution">
    <text evidence="7">The sequence shown here is derived from an EMBL/GenBank/DDBJ whole genome shotgun (WGS) entry which is preliminary data.</text>
</comment>
<reference evidence="7 8" key="1">
    <citation type="submission" date="2014-11" db="EMBL/GenBank/DDBJ databases">
        <title>Genetic blueprint of the zoonotic pathogen Toxocara canis.</title>
        <authorList>
            <person name="Zhu X.-Q."/>
            <person name="Korhonen P.K."/>
            <person name="Cai H."/>
            <person name="Young N.D."/>
            <person name="Nejsum P."/>
            <person name="von Samson-Himmelstjerna G."/>
            <person name="Boag P.R."/>
            <person name="Tan P."/>
            <person name="Li Q."/>
            <person name="Min J."/>
            <person name="Yang Y."/>
            <person name="Wang X."/>
            <person name="Fang X."/>
            <person name="Hall R.S."/>
            <person name="Hofmann A."/>
            <person name="Sternberg P.W."/>
            <person name="Jex A.R."/>
            <person name="Gasser R.B."/>
        </authorList>
    </citation>
    <scope>NUCLEOTIDE SEQUENCE [LARGE SCALE GENOMIC DNA]</scope>
    <source>
        <strain evidence="7">PN_DK_2014</strain>
    </source>
</reference>
<keyword evidence="6" id="KW-1133">Transmembrane helix</keyword>
<proteinExistence type="inferred from homology"/>
<evidence type="ECO:0000256" key="1">
    <source>
        <dbReference type="ARBA" id="ARBA00004496"/>
    </source>
</evidence>
<accession>A0A0B2W000</accession>
<dbReference type="AlphaFoldDB" id="A0A0B2W000"/>
<keyword evidence="4" id="KW-0243">Dynein</keyword>
<dbReference type="Pfam" id="PF04912">
    <property type="entry name" value="Dynamitin"/>
    <property type="match status" value="2"/>
</dbReference>
<feature type="non-terminal residue" evidence="7">
    <location>
        <position position="1"/>
    </location>
</feature>